<evidence type="ECO:0000313" key="3">
    <source>
        <dbReference type="Proteomes" id="UP000075320"/>
    </source>
</evidence>
<gene>
    <name evidence="2" type="ORF">AZI86_12560</name>
</gene>
<dbReference type="InterPro" id="IPR025537">
    <property type="entry name" value="DUF4423"/>
</dbReference>
<protein>
    <recommendedName>
        <fullName evidence="1">DUF4423 domain-containing protein</fullName>
    </recommendedName>
</protein>
<dbReference type="RefSeq" id="WP_061835550.1">
    <property type="nucleotide sequence ID" value="NZ_LUKE01000003.1"/>
</dbReference>
<dbReference type="Proteomes" id="UP000075320">
    <property type="component" value="Unassembled WGS sequence"/>
</dbReference>
<comment type="caution">
    <text evidence="2">The sequence shown here is derived from an EMBL/GenBank/DDBJ whole genome shotgun (WGS) entry which is preliminary data.</text>
</comment>
<reference evidence="2 3" key="1">
    <citation type="submission" date="2016-03" db="EMBL/GenBank/DDBJ databases">
        <authorList>
            <person name="Ploux O."/>
        </authorList>
    </citation>
    <scope>NUCLEOTIDE SEQUENCE [LARGE SCALE GENOMIC DNA]</scope>
    <source>
        <strain evidence="2 3">R0</strain>
    </source>
</reference>
<proteinExistence type="predicted"/>
<dbReference type="NCBIfam" id="TIGR02147">
    <property type="entry name" value="Fsuc_second"/>
    <property type="match status" value="1"/>
</dbReference>
<name>A0A150WIX0_BDEBC</name>
<sequence>MSNYIELLKNEYQARKSQNKAYSERAFARQLGLSASFLKMLFQGQRHLSKIRAASVLKRLPWDEERKNQFLSSVYELTSQTQKRPRGKAILNMEKWSELPWYYFAIVEAFKLHGGNRAPREVQNSLEISDQDFHTALEQLTLLGLLKAHDRGSYTPAKNYEVDPALGPALESYHQQLLDRANKALQTTPAYSRDFRGVTLAFNKSRTVEAKAFIKRFHEAFEDHFRSDEADAVYQLSTSFFRMDKK</sequence>
<evidence type="ECO:0000313" key="2">
    <source>
        <dbReference type="EMBL" id="KYG63656.1"/>
    </source>
</evidence>
<keyword evidence="3" id="KW-1185">Reference proteome</keyword>
<evidence type="ECO:0000259" key="1">
    <source>
        <dbReference type="Pfam" id="PF14394"/>
    </source>
</evidence>
<dbReference type="EMBL" id="LUKE01000003">
    <property type="protein sequence ID" value="KYG63656.1"/>
    <property type="molecule type" value="Genomic_DNA"/>
</dbReference>
<dbReference type="InterPro" id="IPR011873">
    <property type="entry name" value="CHP02147"/>
</dbReference>
<dbReference type="AlphaFoldDB" id="A0A150WIX0"/>
<feature type="domain" description="DUF4423" evidence="1">
    <location>
        <begin position="101"/>
        <end position="243"/>
    </location>
</feature>
<dbReference type="OrthoDB" id="5290437at2"/>
<organism evidence="2 3">
    <name type="scientific">Bdellovibrio bacteriovorus</name>
    <dbReference type="NCBI Taxonomy" id="959"/>
    <lineage>
        <taxon>Bacteria</taxon>
        <taxon>Pseudomonadati</taxon>
        <taxon>Bdellovibrionota</taxon>
        <taxon>Bdellovibrionia</taxon>
        <taxon>Bdellovibrionales</taxon>
        <taxon>Pseudobdellovibrionaceae</taxon>
        <taxon>Bdellovibrio</taxon>
    </lineage>
</organism>
<dbReference type="Pfam" id="PF14394">
    <property type="entry name" value="DUF4423"/>
    <property type="match status" value="1"/>
</dbReference>
<accession>A0A150WIX0</accession>